<organism evidence="2 3">
    <name type="scientific">Aedes albopictus</name>
    <name type="common">Asian tiger mosquito</name>
    <name type="synonym">Stegomyia albopicta</name>
    <dbReference type="NCBI Taxonomy" id="7160"/>
    <lineage>
        <taxon>Eukaryota</taxon>
        <taxon>Metazoa</taxon>
        <taxon>Ecdysozoa</taxon>
        <taxon>Arthropoda</taxon>
        <taxon>Hexapoda</taxon>
        <taxon>Insecta</taxon>
        <taxon>Pterygota</taxon>
        <taxon>Neoptera</taxon>
        <taxon>Endopterygota</taxon>
        <taxon>Diptera</taxon>
        <taxon>Nematocera</taxon>
        <taxon>Culicoidea</taxon>
        <taxon>Culicidae</taxon>
        <taxon>Culicinae</taxon>
        <taxon>Aedini</taxon>
        <taxon>Aedes</taxon>
        <taxon>Stegomyia</taxon>
    </lineage>
</organism>
<reference evidence="3" key="1">
    <citation type="journal article" date="2015" name="Proc. Natl. Acad. Sci. U.S.A.">
        <title>Genome sequence of the Asian Tiger mosquito, Aedes albopictus, reveals insights into its biology, genetics, and evolution.</title>
        <authorList>
            <person name="Chen X.G."/>
            <person name="Jiang X."/>
            <person name="Gu J."/>
            <person name="Xu M."/>
            <person name="Wu Y."/>
            <person name="Deng Y."/>
            <person name="Zhang C."/>
            <person name="Bonizzoni M."/>
            <person name="Dermauw W."/>
            <person name="Vontas J."/>
            <person name="Armbruster P."/>
            <person name="Huang X."/>
            <person name="Yang Y."/>
            <person name="Zhang H."/>
            <person name="He W."/>
            <person name="Peng H."/>
            <person name="Liu Y."/>
            <person name="Wu K."/>
            <person name="Chen J."/>
            <person name="Lirakis M."/>
            <person name="Topalis P."/>
            <person name="Van Leeuwen T."/>
            <person name="Hall A.B."/>
            <person name="Jiang X."/>
            <person name="Thorpe C."/>
            <person name="Mueller R.L."/>
            <person name="Sun C."/>
            <person name="Waterhouse R.M."/>
            <person name="Yan G."/>
            <person name="Tu Z.J."/>
            <person name="Fang X."/>
            <person name="James A.A."/>
        </authorList>
    </citation>
    <scope>NUCLEOTIDE SEQUENCE [LARGE SCALE GENOMIC DNA]</scope>
    <source>
        <strain evidence="3">Foshan</strain>
    </source>
</reference>
<dbReference type="InterPro" id="IPR012337">
    <property type="entry name" value="RNaseH-like_sf"/>
</dbReference>
<dbReference type="Pfam" id="PF18701">
    <property type="entry name" value="DUF5641"/>
    <property type="match status" value="1"/>
</dbReference>
<proteinExistence type="predicted"/>
<dbReference type="InterPro" id="IPR036397">
    <property type="entry name" value="RNaseH_sf"/>
</dbReference>
<dbReference type="RefSeq" id="XP_062709963.1">
    <property type="nucleotide sequence ID" value="XM_062853979.1"/>
</dbReference>
<dbReference type="CDD" id="cd01644">
    <property type="entry name" value="RT_pepA17"/>
    <property type="match status" value="1"/>
</dbReference>
<dbReference type="Proteomes" id="UP000069940">
    <property type="component" value="Unassembled WGS sequence"/>
</dbReference>
<dbReference type="SUPFAM" id="SSF53098">
    <property type="entry name" value="Ribonuclease H-like"/>
    <property type="match status" value="1"/>
</dbReference>
<dbReference type="InterPro" id="IPR040676">
    <property type="entry name" value="DUF5641"/>
</dbReference>
<dbReference type="Pfam" id="PF03564">
    <property type="entry name" value="DUF1759"/>
    <property type="match status" value="1"/>
</dbReference>
<dbReference type="PANTHER" id="PTHR47331:SF5">
    <property type="entry name" value="RIBONUCLEASE H"/>
    <property type="match status" value="1"/>
</dbReference>
<dbReference type="EnsemblMetazoa" id="AALFPA23_003208.R3433">
    <property type="protein sequence ID" value="AALFPA23_003208.P3433"/>
    <property type="gene ID" value="AALFPA23_003208"/>
</dbReference>
<dbReference type="InterPro" id="IPR008042">
    <property type="entry name" value="Retrotrans_Pao"/>
</dbReference>
<protein>
    <recommendedName>
        <fullName evidence="1">Integrase catalytic domain-containing protein</fullName>
    </recommendedName>
</protein>
<keyword evidence="3" id="KW-1185">Reference proteome</keyword>
<feature type="domain" description="Integrase catalytic" evidence="1">
    <location>
        <begin position="1390"/>
        <end position="1583"/>
    </location>
</feature>
<accession>A0ABM1XV96</accession>
<sequence length="1705" mass="193268">MLSFIGTTMATQVPADIAGSPKDAAVNKTVEQPIYVLQSEHERTILQRNHSIVRIANIIETAAMYESDAMLLKTRRDMLRECYKNFDQAQNWLEQLFPEETEKRDEVEIQFVAGLAMFDKAIANKRVGAEPKTSGDLVRLPSVDLPTFSGSNENWLEWFDKFNALIHQRTTLETIQKFEYLKLSLRGTAAGIIDSLPTTEANYAVAYDLLVSRYNNPKLLVQKHTRDLFELEPVHVESAEALRNLFDGARKNLRCLQILKQPVESWDAILVYQLANKLDPATRREWESKSSGTAPPTYKQLETFVLGRCQMLDAIPPKRKALQETSTPKRPKFETRSFTATESVRRQGCAACDRDHFIGHCHRFGEKSMEEKMKIVKRNSLCFNCLKPKHTADRCLSRGCIKCGRKHHTSIHREPKPESTQGRSRYENHLHTDLHHLSTQSILPTASVLVFCENGSPIVCRVLLDSGSQSNFATTSLIRRLGIKTADTKVSVVGFAQNFRPIREKAIISFKSRTSAYQKTVHCLVTDQITGLLPATDLDVSQWKLAEVTLADPEFYLSRPIDMLLGISVMFDVLLNGNIKISENMPSVQNTCLGWLVGGNVKRMGASDKLNRFINDQTSLVAREWTEEEELCEQIFIETTTRSKDGRFILRLPFKPNAQALGESKSMALDRLLKLEIRFARDPQLQRDYTAFMQAYLDLGHMEKVSEASLQNDRPVFYFPHHPVLKPDSSTTKLRTVFNGSATTSSGISLNDNLMAGPCLQNELLHILLRFRCPTFVLTADIKKMFRQIEIHEDDRQLQLILWRFSPEDAVSTYCLKTVTYGTRSAPFAAARCLKQLALDYAHIYPEAAEVLETDFYMDDALTGHDEQERLMLIKQQLINILSSAGFELHKWTSNIAEAQDEEQETDNTKILGLRWNPRTDMFSFSNELDNVITATKRNVLSEVQKVFDPLGTLSPIIVHGKILMQDIWSEKLDWDEPLPASLAKQWTWFFTQISDLSQISFPRHVKTKGHVVELHGFSDAAKRAYGAVVFIRTVDEQGVQVHLFCAKSRIAPSSEQSSKEDLTIPRMELRAATLLVELMETVKTALKVPIQAIHYWTDSMVTLDWINKPEHRWPTFISNRVKMINQKTSAHCWHHVRSKDNPADLISRGVTTKKLSSSSIWWSGPSFLQEHQQPWMPEPARILTTTTEIDEPAREIPDQAGTFLLDRFSSFGKLQRVVAYMLRFINNCRNKHQRALVSERLSVCELDAAQVQIIKITQQRYFDQEIKNIRKNGCVANNSSLVTLHPFLDDNGLLRVGGRIQAAGVTYDQKHPLVLPSKCSVTQLIATDTHRKNLHVGPQGLLYAMRLKYWPIHGKQLARQVVHRCITCFKNKPKPLHQIMGQVPDVRLNPGRPFQICGVDFGGPFIIKENFVRTQKTLKVYVALFICLSTRAVHIELVSGLSSECFIAALRRFSSQRGRSSIIHCDNGTNFVGTKNELDAIAAKFDAEVSPNIKSFCAAEGIEWKFIPPRAPNFGGIWEAGIKSVKHHMKRVLGTKIPTYEEMLTLLKQIEGCLNSRPISPMSTDPDDTSPLTPGHFLIGGPIIALPDKNVSETSANRLTRFEEIQKTVQLFWKRWRAEYLNNLQQRTKAMASSQPNLLVGQLCLIKDDNLPPLTWITGRVVKVHPGPDGLVRVATLRTKNGELKRCISKLCLLPLEEYGGGSM</sequence>
<evidence type="ECO:0000313" key="2">
    <source>
        <dbReference type="EnsemblMetazoa" id="AALFPA23_003208.P3433"/>
    </source>
</evidence>
<dbReference type="InterPro" id="IPR005312">
    <property type="entry name" value="DUF1759"/>
</dbReference>
<dbReference type="GeneID" id="115266193"/>
<dbReference type="PROSITE" id="PS50994">
    <property type="entry name" value="INTEGRASE"/>
    <property type="match status" value="1"/>
</dbReference>
<reference evidence="2" key="2">
    <citation type="submission" date="2025-05" db="UniProtKB">
        <authorList>
            <consortium name="EnsemblMetazoa"/>
        </authorList>
    </citation>
    <scope>IDENTIFICATION</scope>
    <source>
        <strain evidence="2">Foshan</strain>
    </source>
</reference>
<dbReference type="InterPro" id="IPR000477">
    <property type="entry name" value="RT_dom"/>
</dbReference>
<dbReference type="PANTHER" id="PTHR47331">
    <property type="entry name" value="PHD-TYPE DOMAIN-CONTAINING PROTEIN"/>
    <property type="match status" value="1"/>
</dbReference>
<dbReference type="Pfam" id="PF05380">
    <property type="entry name" value="Peptidase_A17"/>
    <property type="match status" value="1"/>
</dbReference>
<name>A0ABM1XV96_AEDAL</name>
<dbReference type="SUPFAM" id="SSF56672">
    <property type="entry name" value="DNA/RNA polymerases"/>
    <property type="match status" value="1"/>
</dbReference>
<dbReference type="Gene3D" id="3.30.420.10">
    <property type="entry name" value="Ribonuclease H-like superfamily/Ribonuclease H"/>
    <property type="match status" value="1"/>
</dbReference>
<evidence type="ECO:0000313" key="3">
    <source>
        <dbReference type="Proteomes" id="UP000069940"/>
    </source>
</evidence>
<dbReference type="InterPro" id="IPR043502">
    <property type="entry name" value="DNA/RNA_pol_sf"/>
</dbReference>
<evidence type="ECO:0000259" key="1">
    <source>
        <dbReference type="PROSITE" id="PS50994"/>
    </source>
</evidence>
<dbReference type="InterPro" id="IPR001584">
    <property type="entry name" value="Integrase_cat-core"/>
</dbReference>
<dbReference type="Pfam" id="PF00078">
    <property type="entry name" value="RVT_1"/>
    <property type="match status" value="1"/>
</dbReference>